<dbReference type="RefSeq" id="WP_257741023.1">
    <property type="nucleotide sequence ID" value="NZ_CBCSEB010000014.1"/>
</dbReference>
<sequence>MKIQATGLVFSDIVSISDSSQEAGGSTPSSHTLPELQFLSEEA</sequence>
<name>A0A4Q7MQI4_9BURK</name>
<dbReference type="EMBL" id="SGWZ01000002">
    <property type="protein sequence ID" value="RZS70076.1"/>
    <property type="molecule type" value="Genomic_DNA"/>
</dbReference>
<protein>
    <submittedName>
        <fullName evidence="2">Uncharacterized protein</fullName>
    </submittedName>
</protein>
<dbReference type="AlphaFoldDB" id="A0A4Q7MQI4"/>
<feature type="compositionally biased region" description="Polar residues" evidence="1">
    <location>
        <begin position="21"/>
        <end position="32"/>
    </location>
</feature>
<organism evidence="2 3">
    <name type="scientific">Kerstersia gyiorum</name>
    <dbReference type="NCBI Taxonomy" id="206506"/>
    <lineage>
        <taxon>Bacteria</taxon>
        <taxon>Pseudomonadati</taxon>
        <taxon>Pseudomonadota</taxon>
        <taxon>Betaproteobacteria</taxon>
        <taxon>Burkholderiales</taxon>
        <taxon>Alcaligenaceae</taxon>
        <taxon>Kerstersia</taxon>
    </lineage>
</organism>
<reference evidence="2 3" key="1">
    <citation type="submission" date="2019-02" db="EMBL/GenBank/DDBJ databases">
        <title>Genomic Encyclopedia of Type Strains, Phase IV (KMG-IV): sequencing the most valuable type-strain genomes for metagenomic binning, comparative biology and taxonomic classification.</title>
        <authorList>
            <person name="Goeker M."/>
        </authorList>
    </citation>
    <scope>NUCLEOTIDE SEQUENCE [LARGE SCALE GENOMIC DNA]</scope>
    <source>
        <strain evidence="2 3">DSM 16618</strain>
    </source>
</reference>
<gene>
    <name evidence="2" type="ORF">EV679_1469</name>
</gene>
<evidence type="ECO:0000313" key="2">
    <source>
        <dbReference type="EMBL" id="RZS70076.1"/>
    </source>
</evidence>
<comment type="caution">
    <text evidence="2">The sequence shown here is derived from an EMBL/GenBank/DDBJ whole genome shotgun (WGS) entry which is preliminary data.</text>
</comment>
<evidence type="ECO:0000256" key="1">
    <source>
        <dbReference type="SAM" id="MobiDB-lite"/>
    </source>
</evidence>
<dbReference type="Proteomes" id="UP000292039">
    <property type="component" value="Unassembled WGS sequence"/>
</dbReference>
<evidence type="ECO:0000313" key="3">
    <source>
        <dbReference type="Proteomes" id="UP000292039"/>
    </source>
</evidence>
<feature type="region of interest" description="Disordered" evidence="1">
    <location>
        <begin position="18"/>
        <end position="43"/>
    </location>
</feature>
<proteinExistence type="predicted"/>
<accession>A0A4Q7MQI4</accession>